<evidence type="ECO:0000313" key="1">
    <source>
        <dbReference type="EMBL" id="KAH0545546.1"/>
    </source>
</evidence>
<protein>
    <submittedName>
        <fullName evidence="1">Uncharacterized protein</fullName>
    </submittedName>
</protein>
<dbReference type="AlphaFoldDB" id="A0A9P8L3V0"/>
<comment type="caution">
    <text evidence="1">The sequence shown here is derived from an EMBL/GenBank/DDBJ whole genome shotgun (WGS) entry which is preliminary data.</text>
</comment>
<proteinExistence type="predicted"/>
<reference evidence="1" key="1">
    <citation type="submission" date="2021-03" db="EMBL/GenBank/DDBJ databases">
        <title>Comparative genomics and phylogenomic investigation of the class Geoglossomycetes provide insights into ecological specialization and systematics.</title>
        <authorList>
            <person name="Melie T."/>
            <person name="Pirro S."/>
            <person name="Miller A.N."/>
            <person name="Quandt A."/>
        </authorList>
    </citation>
    <scope>NUCLEOTIDE SEQUENCE</scope>
    <source>
        <strain evidence="1">GBOQ0MN5Z8</strain>
    </source>
</reference>
<dbReference type="Proteomes" id="UP000698800">
    <property type="component" value="Unassembled WGS sequence"/>
</dbReference>
<evidence type="ECO:0000313" key="2">
    <source>
        <dbReference type="Proteomes" id="UP000698800"/>
    </source>
</evidence>
<gene>
    <name evidence="1" type="ORF">FGG08_000377</name>
</gene>
<organism evidence="1 2">
    <name type="scientific">Glutinoglossum americanum</name>
    <dbReference type="NCBI Taxonomy" id="1670608"/>
    <lineage>
        <taxon>Eukaryota</taxon>
        <taxon>Fungi</taxon>
        <taxon>Dikarya</taxon>
        <taxon>Ascomycota</taxon>
        <taxon>Pezizomycotina</taxon>
        <taxon>Geoglossomycetes</taxon>
        <taxon>Geoglossales</taxon>
        <taxon>Geoglossaceae</taxon>
        <taxon>Glutinoglossum</taxon>
    </lineage>
</organism>
<accession>A0A9P8L3V0</accession>
<keyword evidence="2" id="KW-1185">Reference proteome</keyword>
<dbReference type="EMBL" id="JAGHQL010000004">
    <property type="protein sequence ID" value="KAH0545546.1"/>
    <property type="molecule type" value="Genomic_DNA"/>
</dbReference>
<dbReference type="OrthoDB" id="5391496at2759"/>
<sequence>MSPPPPLVLHSLLPSELLDYVLTHLSATSTLVVCSTRDAFLYELQACVRDGAEPGERLIIPTLQLIAASRSIHLAFSPTLHHLRAYLSAFHSRTSDTLPATSEFPALCLVNPVALHRSLPDHSAQGLSRTFAAAVDTAARSCMRLMVVEYAAPPASSQDGGNGANKTVWDEQVPLLNGTVMGLRGEERGWTGRTVKIRRVLERWFVFSEDDNHNAAMT</sequence>
<name>A0A9P8L3V0_9PEZI</name>